<feature type="compositionally biased region" description="Polar residues" evidence="1">
    <location>
        <begin position="342"/>
        <end position="353"/>
    </location>
</feature>
<reference evidence="2 3" key="1">
    <citation type="submission" date="2019-12" db="EMBL/GenBank/DDBJ databases">
        <title>Isolation and characterization of three novel carbon monoxide-oxidizing members of Halobacteria from salione crusts and soils.</title>
        <authorList>
            <person name="Myers M.R."/>
            <person name="King G.M."/>
        </authorList>
    </citation>
    <scope>NUCLEOTIDE SEQUENCE [LARGE SCALE GENOMIC DNA]</scope>
    <source>
        <strain evidence="2 3">WSA2</strain>
    </source>
</reference>
<name>A0A6B0SU68_9EURY</name>
<dbReference type="Proteomes" id="UP000437065">
    <property type="component" value="Unassembled WGS sequence"/>
</dbReference>
<dbReference type="AlphaFoldDB" id="A0A6B0SU68"/>
<gene>
    <name evidence="2" type="ORF">GRX01_02105</name>
</gene>
<feature type="compositionally biased region" description="Basic and acidic residues" evidence="1">
    <location>
        <begin position="224"/>
        <end position="240"/>
    </location>
</feature>
<dbReference type="OrthoDB" id="170871at2157"/>
<dbReference type="RefSeq" id="WP_159662895.1">
    <property type="nucleotide sequence ID" value="NZ_WUUS01000001.1"/>
</dbReference>
<comment type="caution">
    <text evidence="2">The sequence shown here is derived from an EMBL/GenBank/DDBJ whole genome shotgun (WGS) entry which is preliminary data.</text>
</comment>
<proteinExistence type="predicted"/>
<organism evidence="2 3">
    <name type="scientific">Halobaculum saliterrae</name>
    <dbReference type="NCBI Taxonomy" id="2073113"/>
    <lineage>
        <taxon>Archaea</taxon>
        <taxon>Methanobacteriati</taxon>
        <taxon>Methanobacteriota</taxon>
        <taxon>Stenosarchaea group</taxon>
        <taxon>Halobacteria</taxon>
        <taxon>Halobacteriales</taxon>
        <taxon>Haloferacaceae</taxon>
        <taxon>Halobaculum</taxon>
    </lineage>
</organism>
<evidence type="ECO:0000313" key="3">
    <source>
        <dbReference type="Proteomes" id="UP000437065"/>
    </source>
</evidence>
<evidence type="ECO:0000256" key="1">
    <source>
        <dbReference type="SAM" id="MobiDB-lite"/>
    </source>
</evidence>
<feature type="compositionally biased region" description="Low complexity" evidence="1">
    <location>
        <begin position="275"/>
        <end position="299"/>
    </location>
</feature>
<keyword evidence="3" id="KW-1185">Reference proteome</keyword>
<accession>A0A6B0SU68</accession>
<feature type="compositionally biased region" description="Gly residues" evidence="1">
    <location>
        <begin position="300"/>
        <end position="309"/>
    </location>
</feature>
<feature type="region of interest" description="Disordered" evidence="1">
    <location>
        <begin position="157"/>
        <end position="372"/>
    </location>
</feature>
<feature type="compositionally biased region" description="Gly residues" evidence="1">
    <location>
        <begin position="173"/>
        <end position="185"/>
    </location>
</feature>
<sequence>MRRTTVLLAVAMLVVAGVPATAAFAQESSSEQPGATFAGVVGVQGAEVEGEVAQRSLDRRLANADSNSSKAAVVAGETEEARRQLSALRERRETLEQRYESGEITRGEYRSRLAQIGAQIRTLERRLNATAAAAEGIPEETLRDRGVNASEIAELRRNASEMGGGEVAEAARGIGGADTGQGLTGDPGPPENAGPPSDAGPPGSSGNGTGGPPADAGPDDGGNGEDRGEGAAGPPDDRGNANRTTGAGAGAENGTDGGPPGARGDTNGSDDRGNAGDAADGANGSENASDGSAGSADTGNGSGDAGDGTGSENADTGSGSENAGDGSGNESGDDETRGNGTGSSDDGTATPTETPEDDGDRRVDDGRYLTLR</sequence>
<feature type="compositionally biased region" description="Basic and acidic residues" evidence="1">
    <location>
        <begin position="359"/>
        <end position="372"/>
    </location>
</feature>
<feature type="region of interest" description="Disordered" evidence="1">
    <location>
        <begin position="61"/>
        <end position="80"/>
    </location>
</feature>
<feature type="compositionally biased region" description="Gly residues" evidence="1">
    <location>
        <begin position="247"/>
        <end position="261"/>
    </location>
</feature>
<dbReference type="EMBL" id="WUUS01000001">
    <property type="protein sequence ID" value="MXR40153.1"/>
    <property type="molecule type" value="Genomic_DNA"/>
</dbReference>
<evidence type="ECO:0000313" key="2">
    <source>
        <dbReference type="EMBL" id="MXR40153.1"/>
    </source>
</evidence>
<feature type="compositionally biased region" description="Low complexity" evidence="1">
    <location>
        <begin position="317"/>
        <end position="330"/>
    </location>
</feature>
<protein>
    <submittedName>
        <fullName evidence="2">Uncharacterized protein</fullName>
    </submittedName>
</protein>